<feature type="transmembrane region" description="Helical" evidence="1">
    <location>
        <begin position="12"/>
        <end position="32"/>
    </location>
</feature>
<feature type="transmembrane region" description="Helical" evidence="1">
    <location>
        <begin position="142"/>
        <end position="170"/>
    </location>
</feature>
<dbReference type="InterPro" id="IPR008910">
    <property type="entry name" value="MSC_TM_helix"/>
</dbReference>
<evidence type="ECO:0000256" key="1">
    <source>
        <dbReference type="SAM" id="Phobius"/>
    </source>
</evidence>
<dbReference type="EMBL" id="LNQE01001723">
    <property type="protein sequence ID" value="KUG12854.1"/>
    <property type="molecule type" value="Genomic_DNA"/>
</dbReference>
<dbReference type="Pfam" id="PF05552">
    <property type="entry name" value="MS_channel_1st_1"/>
    <property type="match status" value="2"/>
</dbReference>
<keyword evidence="1" id="KW-1133">Transmembrane helix</keyword>
<dbReference type="Gene3D" id="1.10.287.1260">
    <property type="match status" value="1"/>
</dbReference>
<protein>
    <submittedName>
        <fullName evidence="2">Uncharacterized protein</fullName>
    </submittedName>
</protein>
<organism evidence="2">
    <name type="scientific">hydrocarbon metagenome</name>
    <dbReference type="NCBI Taxonomy" id="938273"/>
    <lineage>
        <taxon>unclassified sequences</taxon>
        <taxon>metagenomes</taxon>
        <taxon>ecological metagenomes</taxon>
    </lineage>
</organism>
<name>A0A0W8EWA5_9ZZZZ</name>
<gene>
    <name evidence="2" type="ORF">ASZ90_016417</name>
</gene>
<feature type="transmembrane region" description="Helical" evidence="1">
    <location>
        <begin position="79"/>
        <end position="99"/>
    </location>
</feature>
<feature type="transmembrane region" description="Helical" evidence="1">
    <location>
        <begin position="182"/>
        <end position="202"/>
    </location>
</feature>
<sequence length="219" mass="24301">MGDALMQMINSVIAYLPHLIAAIIILIIGWIVGRLLGKFIAGILDKIGVDDALRKTSIGKAIEQSGTHIVSLFDLIIRWFIYLIAIAAAASVLQLGFISELFEKIILYLPHIAMFLIILIVGFIMVDYFADILQAWGKTQNIEFLGLIIVLLRIFFYFIVLMLALSQLLIDLTIIYTFITPIAWGVGIGLGAGIAVFIAFGLKDRAPEMMDNLMKKISK</sequence>
<comment type="caution">
    <text evidence="2">The sequence shown here is derived from an EMBL/GenBank/DDBJ whole genome shotgun (WGS) entry which is preliminary data.</text>
</comment>
<feature type="transmembrane region" description="Helical" evidence="1">
    <location>
        <begin position="105"/>
        <end position="130"/>
    </location>
</feature>
<reference evidence="2" key="1">
    <citation type="journal article" date="2015" name="Proc. Natl. Acad. Sci. U.S.A.">
        <title>Networks of energetic and metabolic interactions define dynamics in microbial communities.</title>
        <authorList>
            <person name="Embree M."/>
            <person name="Liu J.K."/>
            <person name="Al-Bassam M.M."/>
            <person name="Zengler K."/>
        </authorList>
    </citation>
    <scope>NUCLEOTIDE SEQUENCE</scope>
</reference>
<accession>A0A0W8EWA5</accession>
<keyword evidence="1" id="KW-0812">Transmembrane</keyword>
<proteinExistence type="predicted"/>
<dbReference type="AlphaFoldDB" id="A0A0W8EWA5"/>
<keyword evidence="1" id="KW-0472">Membrane</keyword>
<evidence type="ECO:0000313" key="2">
    <source>
        <dbReference type="EMBL" id="KUG12854.1"/>
    </source>
</evidence>